<evidence type="ECO:0000313" key="6">
    <source>
        <dbReference type="EMBL" id="CAK7328820.1"/>
    </source>
</evidence>
<dbReference type="AlphaFoldDB" id="A0AAV1R7B7"/>
<dbReference type="InterPro" id="IPR044974">
    <property type="entry name" value="Disease_R_plants"/>
</dbReference>
<dbReference type="Gene3D" id="3.40.50.10140">
    <property type="entry name" value="Toll/interleukin-1 receptor homology (TIR) domain"/>
    <property type="match status" value="1"/>
</dbReference>
<keyword evidence="3" id="KW-0611">Plant defense</keyword>
<dbReference type="Pfam" id="PF23286">
    <property type="entry name" value="LRR_13"/>
    <property type="match status" value="2"/>
</dbReference>
<dbReference type="FunFam" id="3.80.10.10:FF:000386">
    <property type="entry name" value="Disease resistance protein RPS4"/>
    <property type="match status" value="1"/>
</dbReference>
<evidence type="ECO:0000256" key="3">
    <source>
        <dbReference type="ARBA" id="ARBA00022821"/>
    </source>
</evidence>
<name>A0AAV1R7B7_9ROSI</name>
<dbReference type="Pfam" id="PF20160">
    <property type="entry name" value="C-JID"/>
    <property type="match status" value="1"/>
</dbReference>
<dbReference type="FunFam" id="3.40.50.10140:FF:000007">
    <property type="entry name" value="Disease resistance protein (TIR-NBS-LRR class)"/>
    <property type="match status" value="1"/>
</dbReference>
<sequence>MASSSSNVPRWKHDVFLSFRGKDTRNSFTSHLYVALRHKQIKTFIDDELERGEDITPALLRTIEESRISIVIFSKNYASSSWCVDELVKILECKQKYGQIVFPVFYHVDPSNVNEQTGSFGNAFAELESNFKEKMDKVERWRDELTNAANISGWDSQVIRPESELVNRIVQHVLKKLNCTSPSDSEGLVGIDSRIQDGTEKVEGIFLDISKTRKMEFLSCAFARMHNLRLLKIYNSGVGTNCKVELPHGLEYLSDELRYLHWDGYPLRSLPSNFIPENLVQLDLSFSKVVNLWTGVQDLVNLKEINLGNCEHLIAIPDLQLATNLESLKLHFCGSLEEVPSSIQCLNKLSELDMRYCKSLHSLPSSFSMTSLKTLKLSGCSNLKQCPELSRSITYLNLSETTIAELPQSIQHLTRLVSLNLKDCKELKKLPDCICLLKSLATLDLSGCSKIWNLPNVSKSIKYLYLSETAVPELPSSLSALSSLRELDLMNCTRFKSLHISFGMLTSLEKLILSGCPIMEVPSSVQCLTRLVELHMRNCKALETLPSSISGLRFLEYLDLSGCSRLKSLPPIPANVGYLYLEGTALKQLPSGQLDWLRCLESGNLKNLVKLPELTNANYLRKLDLNGCNILEIPEFFCNICTLESLDLSRNDFETLPANINQMTELKYLFLMECGRLRSLPQLPPKLTKLDANNCVSLARISRPSDALVLEGNIFGFHFTNCFSLNKKARRVIMVYALLKFHYYAKSLSDKFSIVPPGTSTVYFPGEEVPRLFHHQTWGSSVAIQLPLHLGDSTFLGFALCAVVTFDDYLDECGFQVKCEYHFKNKYGDCHNLFCYVEGWYHEKQRRLLGSNHVFLGYDPCFDAAKDNLFSKYCCNEATIKFFPEDMDNNPLHCCKVIKCGVRLVYAADENSYPSRVVQPRFLYWTSSAPLGGLDFSSFLLLYSTFQPANTIKNKQNKCPKPLDSSLTVRANPNHQVQTELLTHSGKTN</sequence>
<evidence type="ECO:0000256" key="2">
    <source>
        <dbReference type="ARBA" id="ARBA00022737"/>
    </source>
</evidence>
<keyword evidence="4" id="KW-0520">NAD</keyword>
<keyword evidence="2" id="KW-0677">Repeat</keyword>
<proteinExistence type="predicted"/>
<dbReference type="PROSITE" id="PS50104">
    <property type="entry name" value="TIR"/>
    <property type="match status" value="1"/>
</dbReference>
<evidence type="ECO:0000259" key="5">
    <source>
        <dbReference type="PROSITE" id="PS50104"/>
    </source>
</evidence>
<dbReference type="GO" id="GO:0006952">
    <property type="term" value="P:defense response"/>
    <property type="evidence" value="ECO:0007669"/>
    <property type="project" value="InterPro"/>
</dbReference>
<organism evidence="6 7">
    <name type="scientific">Dovyalis caffra</name>
    <dbReference type="NCBI Taxonomy" id="77055"/>
    <lineage>
        <taxon>Eukaryota</taxon>
        <taxon>Viridiplantae</taxon>
        <taxon>Streptophyta</taxon>
        <taxon>Embryophyta</taxon>
        <taxon>Tracheophyta</taxon>
        <taxon>Spermatophyta</taxon>
        <taxon>Magnoliopsida</taxon>
        <taxon>eudicotyledons</taxon>
        <taxon>Gunneridae</taxon>
        <taxon>Pentapetalae</taxon>
        <taxon>rosids</taxon>
        <taxon>fabids</taxon>
        <taxon>Malpighiales</taxon>
        <taxon>Salicaceae</taxon>
        <taxon>Flacourtieae</taxon>
        <taxon>Dovyalis</taxon>
    </lineage>
</organism>
<dbReference type="SUPFAM" id="SSF52200">
    <property type="entry name" value="Toll/Interleukin receptor TIR domain"/>
    <property type="match status" value="1"/>
</dbReference>
<accession>A0AAV1R7B7</accession>
<dbReference type="InterPro" id="IPR003591">
    <property type="entry name" value="Leu-rich_rpt_typical-subtyp"/>
</dbReference>
<dbReference type="SUPFAM" id="SSF52058">
    <property type="entry name" value="L domain-like"/>
    <property type="match status" value="2"/>
</dbReference>
<reference evidence="6 7" key="1">
    <citation type="submission" date="2024-01" db="EMBL/GenBank/DDBJ databases">
        <authorList>
            <person name="Waweru B."/>
        </authorList>
    </citation>
    <scope>NUCLEOTIDE SEQUENCE [LARGE SCALE GENOMIC DNA]</scope>
</reference>
<dbReference type="EMBL" id="CAWUPB010000903">
    <property type="protein sequence ID" value="CAK7328820.1"/>
    <property type="molecule type" value="Genomic_DNA"/>
</dbReference>
<dbReference type="PANTHER" id="PTHR11017">
    <property type="entry name" value="LEUCINE-RICH REPEAT-CONTAINING PROTEIN"/>
    <property type="match status" value="1"/>
</dbReference>
<dbReference type="GO" id="GO:0007165">
    <property type="term" value="P:signal transduction"/>
    <property type="evidence" value="ECO:0007669"/>
    <property type="project" value="InterPro"/>
</dbReference>
<evidence type="ECO:0000313" key="7">
    <source>
        <dbReference type="Proteomes" id="UP001314170"/>
    </source>
</evidence>
<gene>
    <name evidence="6" type="ORF">DCAF_LOCUS6563</name>
</gene>
<dbReference type="Gene3D" id="3.80.10.10">
    <property type="entry name" value="Ribonuclease Inhibitor"/>
    <property type="match status" value="3"/>
</dbReference>
<keyword evidence="7" id="KW-1185">Reference proteome</keyword>
<dbReference type="Proteomes" id="UP001314170">
    <property type="component" value="Unassembled WGS sequence"/>
</dbReference>
<dbReference type="InterPro" id="IPR032675">
    <property type="entry name" value="LRR_dom_sf"/>
</dbReference>
<dbReference type="PANTHER" id="PTHR11017:SF361">
    <property type="entry name" value="ADP-RIBOSYL CYCLASE_CYCLIC ADP-RIBOSE HYDROLASE"/>
    <property type="match status" value="1"/>
</dbReference>
<dbReference type="SMART" id="SM00255">
    <property type="entry name" value="TIR"/>
    <property type="match status" value="1"/>
</dbReference>
<dbReference type="SMART" id="SM00369">
    <property type="entry name" value="LRR_TYP"/>
    <property type="match status" value="3"/>
</dbReference>
<keyword evidence="1" id="KW-0433">Leucine-rich repeat</keyword>
<dbReference type="InterPro" id="IPR045344">
    <property type="entry name" value="C-JID"/>
</dbReference>
<comment type="caution">
    <text evidence="6">The sequence shown here is derived from an EMBL/GenBank/DDBJ whole genome shotgun (WGS) entry which is preliminary data.</text>
</comment>
<dbReference type="InterPro" id="IPR035897">
    <property type="entry name" value="Toll_tir_struct_dom_sf"/>
</dbReference>
<dbReference type="InterPro" id="IPR058546">
    <property type="entry name" value="RPS4B/Roq1-like_LRR"/>
</dbReference>
<evidence type="ECO:0000256" key="4">
    <source>
        <dbReference type="ARBA" id="ARBA00023027"/>
    </source>
</evidence>
<feature type="domain" description="TIR" evidence="5">
    <location>
        <begin position="11"/>
        <end position="177"/>
    </location>
</feature>
<dbReference type="Pfam" id="PF01582">
    <property type="entry name" value="TIR"/>
    <property type="match status" value="1"/>
</dbReference>
<evidence type="ECO:0000256" key="1">
    <source>
        <dbReference type="ARBA" id="ARBA00022614"/>
    </source>
</evidence>
<protein>
    <recommendedName>
        <fullName evidence="5">TIR domain-containing protein</fullName>
    </recommendedName>
</protein>
<dbReference type="InterPro" id="IPR000157">
    <property type="entry name" value="TIR_dom"/>
</dbReference>